<keyword evidence="4" id="KW-0597">Phosphoprotein</keyword>
<proteinExistence type="predicted"/>
<dbReference type="InterPro" id="IPR036890">
    <property type="entry name" value="HATPase_C_sf"/>
</dbReference>
<dbReference type="InterPro" id="IPR036097">
    <property type="entry name" value="HisK_dim/P_sf"/>
</dbReference>
<dbReference type="PANTHER" id="PTHR43065">
    <property type="entry name" value="SENSOR HISTIDINE KINASE"/>
    <property type="match status" value="1"/>
</dbReference>
<evidence type="ECO:0000259" key="9">
    <source>
        <dbReference type="PROSITE" id="PS50109"/>
    </source>
</evidence>
<keyword evidence="8" id="KW-0812">Transmembrane</keyword>
<organism evidence="11 12">
    <name type="scientific">Candidatus Abyssobacteria bacterium SURF_17</name>
    <dbReference type="NCBI Taxonomy" id="2093361"/>
    <lineage>
        <taxon>Bacteria</taxon>
        <taxon>Pseudomonadati</taxon>
        <taxon>Candidatus Hydrogenedentota</taxon>
        <taxon>Candidatus Abyssobacteria</taxon>
    </lineage>
</organism>
<dbReference type="CDD" id="cd06225">
    <property type="entry name" value="HAMP"/>
    <property type="match status" value="1"/>
</dbReference>
<dbReference type="CDD" id="cd00082">
    <property type="entry name" value="HisKA"/>
    <property type="match status" value="1"/>
</dbReference>
<dbReference type="GO" id="GO:0000155">
    <property type="term" value="F:phosphorelay sensor kinase activity"/>
    <property type="evidence" value="ECO:0007669"/>
    <property type="project" value="InterPro"/>
</dbReference>
<dbReference type="Gene3D" id="3.30.565.10">
    <property type="entry name" value="Histidine kinase-like ATPase, C-terminal domain"/>
    <property type="match status" value="1"/>
</dbReference>
<feature type="domain" description="Histidine kinase" evidence="9">
    <location>
        <begin position="399"/>
        <end position="620"/>
    </location>
</feature>
<keyword evidence="7" id="KW-0175">Coiled coil</keyword>
<evidence type="ECO:0000256" key="2">
    <source>
        <dbReference type="ARBA" id="ARBA00004370"/>
    </source>
</evidence>
<evidence type="ECO:0000256" key="4">
    <source>
        <dbReference type="ARBA" id="ARBA00022553"/>
    </source>
</evidence>
<dbReference type="SUPFAM" id="SSF158472">
    <property type="entry name" value="HAMP domain-like"/>
    <property type="match status" value="1"/>
</dbReference>
<keyword evidence="6" id="KW-0418">Kinase</keyword>
<dbReference type="InterPro" id="IPR003594">
    <property type="entry name" value="HATPase_dom"/>
</dbReference>
<evidence type="ECO:0000259" key="10">
    <source>
        <dbReference type="PROSITE" id="PS50885"/>
    </source>
</evidence>
<dbReference type="SMART" id="SM00388">
    <property type="entry name" value="HisKA"/>
    <property type="match status" value="1"/>
</dbReference>
<evidence type="ECO:0000256" key="6">
    <source>
        <dbReference type="ARBA" id="ARBA00022777"/>
    </source>
</evidence>
<dbReference type="SUPFAM" id="SSF47384">
    <property type="entry name" value="Homodimeric domain of signal transducing histidine kinase"/>
    <property type="match status" value="1"/>
</dbReference>
<dbReference type="PROSITE" id="PS50109">
    <property type="entry name" value="HIS_KIN"/>
    <property type="match status" value="1"/>
</dbReference>
<dbReference type="SMART" id="SM00304">
    <property type="entry name" value="HAMP"/>
    <property type="match status" value="1"/>
</dbReference>
<dbReference type="EMBL" id="QZKI01000045">
    <property type="protein sequence ID" value="RJP72402.1"/>
    <property type="molecule type" value="Genomic_DNA"/>
</dbReference>
<dbReference type="Gene3D" id="1.10.287.130">
    <property type="match status" value="1"/>
</dbReference>
<feature type="transmembrane region" description="Helical" evidence="8">
    <location>
        <begin position="281"/>
        <end position="309"/>
    </location>
</feature>
<dbReference type="InterPro" id="IPR003660">
    <property type="entry name" value="HAMP_dom"/>
</dbReference>
<protein>
    <recommendedName>
        <fullName evidence="3">histidine kinase</fullName>
        <ecNumber evidence="3">2.7.13.3</ecNumber>
    </recommendedName>
</protein>
<dbReference type="AlphaFoldDB" id="A0A419F2H3"/>
<gene>
    <name evidence="11" type="ORF">C4532_05980</name>
</gene>
<evidence type="ECO:0000256" key="7">
    <source>
        <dbReference type="SAM" id="Coils"/>
    </source>
</evidence>
<keyword evidence="8" id="KW-0472">Membrane</keyword>
<feature type="coiled-coil region" evidence="7">
    <location>
        <begin position="345"/>
        <end position="383"/>
    </location>
</feature>
<reference evidence="11 12" key="1">
    <citation type="journal article" date="2017" name="ISME J.">
        <title>Energy and carbon metabolisms in a deep terrestrial subsurface fluid microbial community.</title>
        <authorList>
            <person name="Momper L."/>
            <person name="Jungbluth S.P."/>
            <person name="Lee M.D."/>
            <person name="Amend J.P."/>
        </authorList>
    </citation>
    <scope>NUCLEOTIDE SEQUENCE [LARGE SCALE GENOMIC DNA]</scope>
    <source>
        <strain evidence="11">SURF_17</strain>
    </source>
</reference>
<dbReference type="EC" id="2.7.13.3" evidence="3"/>
<accession>A0A419F2H3</accession>
<dbReference type="PANTHER" id="PTHR43065:SF42">
    <property type="entry name" value="TWO-COMPONENT SENSOR PPRA"/>
    <property type="match status" value="1"/>
</dbReference>
<dbReference type="InterPro" id="IPR003661">
    <property type="entry name" value="HisK_dim/P_dom"/>
</dbReference>
<dbReference type="Proteomes" id="UP000285961">
    <property type="component" value="Unassembled WGS sequence"/>
</dbReference>
<evidence type="ECO:0000256" key="5">
    <source>
        <dbReference type="ARBA" id="ARBA00022679"/>
    </source>
</evidence>
<sequence>MRAGMREFWKRLLARQNKVLNKIFLPFIAVMILIGGLAIYVMTGLVSNNVEARVDEKLSTDLRLIQEIVYDMETSLAFYAQFIADTEKLAGHISEARDSRLVLIYLLEFMKENQIVSNIGGGNPLEAGNPDLNRLGMLGIRTTGLVLQAQGEKGIALSAVAPIEGRAGSRSVVTVSRKMNREFLQGLLRKIGAHRIQIYYHGELVGSSSSDADCDERIRHLITPRLLKHTLDGSTPYFADFDCADHSMKLILAPLVVNFQKEALVAVFESKEDLVRAKTDIIITTIVAVGLMLLIIVPVFVMTISRIVAPIRELSRASKDIADGKLDQHVPVKTGDEVGELSESFNRMIDDLRRYREDIERWNQTLEDRVAERTRQLAETQAKLIQSAKLAAVGELAAGIAHELNNPLAGIYAFLQVFARTLRSRSLNKLSEEEAQGFEENLVHVEREIQRCKSIIGSLLTFARVSEKKFALVDINKTIRDVLAFTRGNFQKANIEVKTLLSESLPEVKGDFNELQQVFLNIIVNARNAMPEGGKLVVTTDSTPGGDTVRVSFSDTGEGIRPENLEKIFDPFFTTREPGEGTGLGLSISYGIIKDHEGEIHVESEPGAGSTFIVVLPAANRKPADHAHVAGPASSEGI</sequence>
<comment type="caution">
    <text evidence="11">The sequence shown here is derived from an EMBL/GenBank/DDBJ whole genome shotgun (WGS) entry which is preliminary data.</text>
</comment>
<evidence type="ECO:0000313" key="11">
    <source>
        <dbReference type="EMBL" id="RJP72402.1"/>
    </source>
</evidence>
<dbReference type="Gene3D" id="6.10.340.10">
    <property type="match status" value="1"/>
</dbReference>
<dbReference type="PROSITE" id="PS50885">
    <property type="entry name" value="HAMP"/>
    <property type="match status" value="1"/>
</dbReference>
<dbReference type="InterPro" id="IPR005467">
    <property type="entry name" value="His_kinase_dom"/>
</dbReference>
<comment type="subcellular location">
    <subcellularLocation>
        <location evidence="2">Membrane</location>
    </subcellularLocation>
</comment>
<feature type="domain" description="HAMP" evidence="10">
    <location>
        <begin position="305"/>
        <end position="357"/>
    </location>
</feature>
<dbReference type="InterPro" id="IPR004358">
    <property type="entry name" value="Sig_transdc_His_kin-like_C"/>
</dbReference>
<comment type="catalytic activity">
    <reaction evidence="1">
        <text>ATP + protein L-histidine = ADP + protein N-phospho-L-histidine.</text>
        <dbReference type="EC" id="2.7.13.3"/>
    </reaction>
</comment>
<evidence type="ECO:0000256" key="1">
    <source>
        <dbReference type="ARBA" id="ARBA00000085"/>
    </source>
</evidence>
<keyword evidence="5" id="KW-0808">Transferase</keyword>
<name>A0A419F2H3_9BACT</name>
<evidence type="ECO:0000256" key="3">
    <source>
        <dbReference type="ARBA" id="ARBA00012438"/>
    </source>
</evidence>
<dbReference type="PRINTS" id="PR00344">
    <property type="entry name" value="BCTRLSENSOR"/>
</dbReference>
<dbReference type="Pfam" id="PF00672">
    <property type="entry name" value="HAMP"/>
    <property type="match status" value="1"/>
</dbReference>
<dbReference type="SMART" id="SM00387">
    <property type="entry name" value="HATPase_c"/>
    <property type="match status" value="1"/>
</dbReference>
<dbReference type="SUPFAM" id="SSF55874">
    <property type="entry name" value="ATPase domain of HSP90 chaperone/DNA topoisomerase II/histidine kinase"/>
    <property type="match status" value="1"/>
</dbReference>
<evidence type="ECO:0000256" key="8">
    <source>
        <dbReference type="SAM" id="Phobius"/>
    </source>
</evidence>
<dbReference type="Pfam" id="PF00512">
    <property type="entry name" value="HisKA"/>
    <property type="match status" value="1"/>
</dbReference>
<dbReference type="Pfam" id="PF02518">
    <property type="entry name" value="HATPase_c"/>
    <property type="match status" value="1"/>
</dbReference>
<dbReference type="GO" id="GO:0016020">
    <property type="term" value="C:membrane"/>
    <property type="evidence" value="ECO:0007669"/>
    <property type="project" value="UniProtKB-SubCell"/>
</dbReference>
<evidence type="ECO:0000313" key="12">
    <source>
        <dbReference type="Proteomes" id="UP000285961"/>
    </source>
</evidence>
<feature type="transmembrane region" description="Helical" evidence="8">
    <location>
        <begin position="20"/>
        <end position="42"/>
    </location>
</feature>
<keyword evidence="8" id="KW-1133">Transmembrane helix</keyword>